<gene>
    <name evidence="1" type="ORF">SAMN04487926_10821</name>
</gene>
<evidence type="ECO:0000313" key="1">
    <source>
        <dbReference type="EMBL" id="SDH78403.1"/>
    </source>
</evidence>
<dbReference type="AlphaFoldDB" id="A0A7Z7FGX3"/>
<accession>A0A7Z7FGX3</accession>
<comment type="caution">
    <text evidence="1">The sequence shown here is derived from an EMBL/GenBank/DDBJ whole genome shotgun (WGS) entry which is preliminary data.</text>
</comment>
<organism evidence="1 2">
    <name type="scientific">Paraburkholderia steynii</name>
    <dbReference type="NCBI Taxonomy" id="1245441"/>
    <lineage>
        <taxon>Bacteria</taxon>
        <taxon>Pseudomonadati</taxon>
        <taxon>Pseudomonadota</taxon>
        <taxon>Betaproteobacteria</taxon>
        <taxon>Burkholderiales</taxon>
        <taxon>Burkholderiaceae</taxon>
        <taxon>Paraburkholderia</taxon>
    </lineage>
</organism>
<name>A0A7Z7FGX3_9BURK</name>
<proteinExistence type="predicted"/>
<protein>
    <submittedName>
        <fullName evidence="1">Uncharacterized protein</fullName>
    </submittedName>
</protein>
<dbReference type="EMBL" id="FNDI01000008">
    <property type="protein sequence ID" value="SDH78403.1"/>
    <property type="molecule type" value="Genomic_DNA"/>
</dbReference>
<evidence type="ECO:0000313" key="2">
    <source>
        <dbReference type="Proteomes" id="UP000198900"/>
    </source>
</evidence>
<dbReference type="Proteomes" id="UP000198900">
    <property type="component" value="Unassembled WGS sequence"/>
</dbReference>
<sequence>MLSIGMELFEIDLLTVAAFSKVYSKLHSPDPPPIEVLVERLAPALGELDETERSVLRSRARLLAAYAVALEKAFGSQ</sequence>
<reference evidence="1" key="1">
    <citation type="submission" date="2016-10" db="EMBL/GenBank/DDBJ databases">
        <authorList>
            <person name="Varghese N."/>
            <person name="Submissions S."/>
        </authorList>
    </citation>
    <scope>NUCLEOTIDE SEQUENCE [LARGE SCALE GENOMIC DNA]</scope>
    <source>
        <strain evidence="1">YR281</strain>
    </source>
</reference>
<keyword evidence="2" id="KW-1185">Reference proteome</keyword>